<keyword evidence="1" id="KW-0732">Signal</keyword>
<organism evidence="3 4">
    <name type="scientific">Triparma strigata</name>
    <dbReference type="NCBI Taxonomy" id="1606541"/>
    <lineage>
        <taxon>Eukaryota</taxon>
        <taxon>Sar</taxon>
        <taxon>Stramenopiles</taxon>
        <taxon>Ochrophyta</taxon>
        <taxon>Bolidophyceae</taxon>
        <taxon>Parmales</taxon>
        <taxon>Triparmaceae</taxon>
        <taxon>Triparma</taxon>
    </lineage>
</organism>
<protein>
    <recommendedName>
        <fullName evidence="2">YqaJ viral recombinase domain-containing protein</fullName>
    </recommendedName>
</protein>
<feature type="chain" id="PRO_5040876015" description="YqaJ viral recombinase domain-containing protein" evidence="1">
    <location>
        <begin position="22"/>
        <end position="374"/>
    </location>
</feature>
<dbReference type="InterPro" id="IPR011335">
    <property type="entry name" value="Restrct_endonuc-II-like"/>
</dbReference>
<dbReference type="InterPro" id="IPR051703">
    <property type="entry name" value="NF-kappa-B_Signaling_Reg"/>
</dbReference>
<dbReference type="AlphaFoldDB" id="A0A9W7E761"/>
<keyword evidence="4" id="KW-1185">Reference proteome</keyword>
<dbReference type="GO" id="GO:0006281">
    <property type="term" value="P:DNA repair"/>
    <property type="evidence" value="ECO:0007669"/>
    <property type="project" value="UniProtKB-ARBA"/>
</dbReference>
<evidence type="ECO:0000313" key="4">
    <source>
        <dbReference type="Proteomes" id="UP001165085"/>
    </source>
</evidence>
<dbReference type="Gene3D" id="3.90.320.10">
    <property type="match status" value="1"/>
</dbReference>
<feature type="signal peptide" evidence="1">
    <location>
        <begin position="1"/>
        <end position="21"/>
    </location>
</feature>
<dbReference type="InterPro" id="IPR019080">
    <property type="entry name" value="YqaJ_viral_recombinase"/>
</dbReference>
<dbReference type="OrthoDB" id="535128at2759"/>
<dbReference type="PANTHER" id="PTHR46609">
    <property type="entry name" value="EXONUCLEASE, PHAGE-TYPE/RECB, C-TERMINAL DOMAIN-CONTAINING PROTEIN"/>
    <property type="match status" value="1"/>
</dbReference>
<evidence type="ECO:0000313" key="3">
    <source>
        <dbReference type="EMBL" id="GMH65113.1"/>
    </source>
</evidence>
<name>A0A9W7E761_9STRA</name>
<dbReference type="PANTHER" id="PTHR46609:SF6">
    <property type="entry name" value="EXONUCLEASE, PHAGE-TYPE_RECB, C-TERMINAL DOMAIN-CONTAINING PROTEIN-RELATED"/>
    <property type="match status" value="1"/>
</dbReference>
<dbReference type="InterPro" id="IPR011604">
    <property type="entry name" value="PDDEXK-like_dom_sf"/>
</dbReference>
<dbReference type="Pfam" id="PF09588">
    <property type="entry name" value="YqaJ"/>
    <property type="match status" value="1"/>
</dbReference>
<gene>
    <name evidence="3" type="ORF">TrST_g3435</name>
</gene>
<dbReference type="Proteomes" id="UP001165085">
    <property type="component" value="Unassembled WGS sequence"/>
</dbReference>
<comment type="caution">
    <text evidence="3">The sequence shown here is derived from an EMBL/GenBank/DDBJ whole genome shotgun (WGS) entry which is preliminary data.</text>
</comment>
<evidence type="ECO:0000259" key="2">
    <source>
        <dbReference type="Pfam" id="PF09588"/>
    </source>
</evidence>
<accession>A0A9W7E761</accession>
<evidence type="ECO:0000256" key="1">
    <source>
        <dbReference type="SAM" id="SignalP"/>
    </source>
</evidence>
<sequence length="374" mass="41060">MRLVGLLVSLLLASLASICDTYGVPDVNWRALSESQLAELDNYDRLPEPETVKTVASRFDVRLFKQSSWQWRIMHEGRITTSKASAAAGLLEPAAASILGVPKTLCGHGKALGARAKLKGVGRLGEERFGELVGEREVEGLGLGGVVERAKGKKPYYPHIGSVRMAWGQSQESTAIAVAADYFSKLGGRVEEVGLCLTEGDDGLFGASPDGIVRDGNGNIWALEVKNHCPFAEGRGAKAKKLDRSERYIVRDRSAPESVMPWVIPQLMLESYAVGEECQGAVLVRLTATMGASILRVKRDDTYIQELLKWLRLFNTRYLGDEEPTCDFFADEPGHREFVEKTLELASGDNVEVVEYVNSKEVRRPGGRTDSLFL</sequence>
<feature type="domain" description="YqaJ viral recombinase" evidence="2">
    <location>
        <begin position="71"/>
        <end position="233"/>
    </location>
</feature>
<dbReference type="SUPFAM" id="SSF52980">
    <property type="entry name" value="Restriction endonuclease-like"/>
    <property type="match status" value="1"/>
</dbReference>
<reference evidence="4" key="1">
    <citation type="journal article" date="2023" name="Commun. Biol.">
        <title>Genome analysis of Parmales, the sister group of diatoms, reveals the evolutionary specialization of diatoms from phago-mixotrophs to photoautotrophs.</title>
        <authorList>
            <person name="Ban H."/>
            <person name="Sato S."/>
            <person name="Yoshikawa S."/>
            <person name="Yamada K."/>
            <person name="Nakamura Y."/>
            <person name="Ichinomiya M."/>
            <person name="Sato N."/>
            <person name="Blanc-Mathieu R."/>
            <person name="Endo H."/>
            <person name="Kuwata A."/>
            <person name="Ogata H."/>
        </authorList>
    </citation>
    <scope>NUCLEOTIDE SEQUENCE [LARGE SCALE GENOMIC DNA]</scope>
    <source>
        <strain evidence="4">NIES 3701</strain>
    </source>
</reference>
<dbReference type="EMBL" id="BRXY01000099">
    <property type="protein sequence ID" value="GMH65113.1"/>
    <property type="molecule type" value="Genomic_DNA"/>
</dbReference>
<proteinExistence type="predicted"/>